<keyword evidence="1" id="KW-0472">Membrane</keyword>
<keyword evidence="1" id="KW-0812">Transmembrane</keyword>
<sequence length="114" mass="12583">GEPNSLVVVTFNMMGKCSGGMVGLVTGFLFMMIVISPAQGRPHTPYASTNAVMINSTVLDESKDCDLVFCAKRICADGATCYCCVPDPNWRDACYYQRKDCLSHCPRCKTERLR</sequence>
<accession>A0A5J9SKY0</accession>
<proteinExistence type="predicted"/>
<dbReference type="Gramene" id="TVT99623">
    <property type="protein sequence ID" value="TVT99623"/>
    <property type="gene ID" value="EJB05_54992"/>
</dbReference>
<protein>
    <recommendedName>
        <fullName evidence="4">Embryo surrounding factor 1 brassicaceae domain-containing protein</fullName>
    </recommendedName>
</protein>
<dbReference type="EMBL" id="RWGY01000694">
    <property type="protein sequence ID" value="TVT99623.1"/>
    <property type="molecule type" value="Genomic_DNA"/>
</dbReference>
<keyword evidence="3" id="KW-1185">Reference proteome</keyword>
<evidence type="ECO:0000256" key="1">
    <source>
        <dbReference type="SAM" id="Phobius"/>
    </source>
</evidence>
<reference evidence="2 3" key="1">
    <citation type="journal article" date="2019" name="Sci. Rep.">
        <title>A high-quality genome of Eragrostis curvula grass provides insights into Poaceae evolution and supports new strategies to enhance forage quality.</title>
        <authorList>
            <person name="Carballo J."/>
            <person name="Santos B.A.C.M."/>
            <person name="Zappacosta D."/>
            <person name="Garbus I."/>
            <person name="Selva J.P."/>
            <person name="Gallo C.A."/>
            <person name="Diaz A."/>
            <person name="Albertini E."/>
            <person name="Caccamo M."/>
            <person name="Echenique V."/>
        </authorList>
    </citation>
    <scope>NUCLEOTIDE SEQUENCE [LARGE SCALE GENOMIC DNA]</scope>
    <source>
        <strain evidence="3">cv. Victoria</strain>
        <tissue evidence="2">Leaf</tissue>
    </source>
</reference>
<gene>
    <name evidence="2" type="ORF">EJB05_54992</name>
</gene>
<feature type="non-terminal residue" evidence="2">
    <location>
        <position position="1"/>
    </location>
</feature>
<evidence type="ECO:0008006" key="4">
    <source>
        <dbReference type="Google" id="ProtNLM"/>
    </source>
</evidence>
<feature type="transmembrane region" description="Helical" evidence="1">
    <location>
        <begin position="20"/>
        <end position="38"/>
    </location>
</feature>
<evidence type="ECO:0000313" key="2">
    <source>
        <dbReference type="EMBL" id="TVT99623.1"/>
    </source>
</evidence>
<organism evidence="2 3">
    <name type="scientific">Eragrostis curvula</name>
    <name type="common">weeping love grass</name>
    <dbReference type="NCBI Taxonomy" id="38414"/>
    <lineage>
        <taxon>Eukaryota</taxon>
        <taxon>Viridiplantae</taxon>
        <taxon>Streptophyta</taxon>
        <taxon>Embryophyta</taxon>
        <taxon>Tracheophyta</taxon>
        <taxon>Spermatophyta</taxon>
        <taxon>Magnoliopsida</taxon>
        <taxon>Liliopsida</taxon>
        <taxon>Poales</taxon>
        <taxon>Poaceae</taxon>
        <taxon>PACMAD clade</taxon>
        <taxon>Chloridoideae</taxon>
        <taxon>Eragrostideae</taxon>
        <taxon>Eragrostidinae</taxon>
        <taxon>Eragrostis</taxon>
    </lineage>
</organism>
<evidence type="ECO:0000313" key="3">
    <source>
        <dbReference type="Proteomes" id="UP000324897"/>
    </source>
</evidence>
<keyword evidence="1" id="KW-1133">Transmembrane helix</keyword>
<comment type="caution">
    <text evidence="2">The sequence shown here is derived from an EMBL/GenBank/DDBJ whole genome shotgun (WGS) entry which is preliminary data.</text>
</comment>
<dbReference type="Proteomes" id="UP000324897">
    <property type="component" value="Unassembled WGS sequence"/>
</dbReference>
<name>A0A5J9SKY0_9POAL</name>
<dbReference type="AlphaFoldDB" id="A0A5J9SKY0"/>